<protein>
    <submittedName>
        <fullName evidence="5">Peptidase</fullName>
    </submittedName>
</protein>
<dbReference type="InterPro" id="IPR017850">
    <property type="entry name" value="Alkaline_phosphatase_core_sf"/>
</dbReference>
<dbReference type="GO" id="GO:0043094">
    <property type="term" value="P:metabolic compound salvage"/>
    <property type="evidence" value="ECO:0007669"/>
    <property type="project" value="InterPro"/>
</dbReference>
<proteinExistence type="inferred from homology"/>
<evidence type="ECO:0000259" key="4">
    <source>
        <dbReference type="Pfam" id="PF01676"/>
    </source>
</evidence>
<dbReference type="GO" id="GO:0000287">
    <property type="term" value="F:magnesium ion binding"/>
    <property type="evidence" value="ECO:0007669"/>
    <property type="project" value="InterPro"/>
</dbReference>
<comment type="caution">
    <text evidence="5">The sequence shown here is derived from an EMBL/GenBank/DDBJ whole genome shotgun (WGS) entry which is preliminary data.</text>
</comment>
<dbReference type="Proteomes" id="UP000220102">
    <property type="component" value="Unassembled WGS sequence"/>
</dbReference>
<reference evidence="5 6" key="1">
    <citation type="submission" date="2017-10" db="EMBL/GenBank/DDBJ databases">
        <title>Draft genome of Longibacter Salinarum.</title>
        <authorList>
            <person name="Goh K.M."/>
            <person name="Shamsir M.S."/>
            <person name="Lim S.W."/>
        </authorList>
    </citation>
    <scope>NUCLEOTIDE SEQUENCE [LARGE SCALE GENOMIC DNA]</scope>
    <source>
        <strain evidence="5 6">KCTC 52045</strain>
    </source>
</reference>
<name>A0A2A8D2U4_9BACT</name>
<sequence length="308" mass="33839">MNVLFIFLDGVGIGPPTLNNPLAAHTWPALERLASDQSWTAPLRSVHTKQHVVKPIDATLGVEGLPQSGTGQATLFTGVNCAERVGRHFGPFPHSATHDVLRKLNIFQRMESEVDPIDNQSSASTFANAYPERFFEWVNGRGRWTVTTFSAIETGLDLRGTNELQTGDAVAANISGSGWPDPTANIAPITATQAADNLVRLHRKHRLTLFEYYLTDKAGHGRLDESAESILANVNDFLWRVLDRLDPAKECLVITSDHGNIEDLSQKQHTRYPVPFIALGRGAHAFENVQSLTDVTPAILRLFATETA</sequence>
<dbReference type="EMBL" id="PDEQ01000001">
    <property type="protein sequence ID" value="PEN15184.1"/>
    <property type="molecule type" value="Genomic_DNA"/>
</dbReference>
<dbReference type="OrthoDB" id="9778226at2"/>
<dbReference type="GO" id="GO:0005829">
    <property type="term" value="C:cytosol"/>
    <property type="evidence" value="ECO:0007669"/>
    <property type="project" value="TreeGrafter"/>
</dbReference>
<dbReference type="PANTHER" id="PTHR21110">
    <property type="entry name" value="PHOSPHOPENTOMUTASE"/>
    <property type="match status" value="1"/>
</dbReference>
<dbReference type="InterPro" id="IPR010045">
    <property type="entry name" value="DeoB"/>
</dbReference>
<dbReference type="RefSeq" id="WP_098074083.1">
    <property type="nucleotide sequence ID" value="NZ_PDEQ01000001.1"/>
</dbReference>
<keyword evidence="3" id="KW-0464">Manganese</keyword>
<dbReference type="SUPFAM" id="SSF53649">
    <property type="entry name" value="Alkaline phosphatase-like"/>
    <property type="match status" value="1"/>
</dbReference>
<evidence type="ECO:0000256" key="3">
    <source>
        <dbReference type="ARBA" id="ARBA00023211"/>
    </source>
</evidence>
<evidence type="ECO:0000256" key="2">
    <source>
        <dbReference type="ARBA" id="ARBA00022723"/>
    </source>
</evidence>
<dbReference type="Gene3D" id="3.40.720.10">
    <property type="entry name" value="Alkaline Phosphatase, subunit A"/>
    <property type="match status" value="1"/>
</dbReference>
<evidence type="ECO:0000313" key="5">
    <source>
        <dbReference type="EMBL" id="PEN15184.1"/>
    </source>
</evidence>
<accession>A0A2A8D2U4</accession>
<dbReference type="Pfam" id="PF01676">
    <property type="entry name" value="Metalloenzyme"/>
    <property type="match status" value="1"/>
</dbReference>
<comment type="similarity">
    <text evidence="1">Belongs to the phosphopentomutase family.</text>
</comment>
<keyword evidence="6" id="KW-1185">Reference proteome</keyword>
<keyword evidence="2" id="KW-0479">Metal-binding</keyword>
<dbReference type="AlphaFoldDB" id="A0A2A8D2U4"/>
<dbReference type="PANTHER" id="PTHR21110:SF0">
    <property type="entry name" value="PHOSPHOPENTOMUTASE"/>
    <property type="match status" value="1"/>
</dbReference>
<evidence type="ECO:0000256" key="1">
    <source>
        <dbReference type="ARBA" id="ARBA00010373"/>
    </source>
</evidence>
<evidence type="ECO:0000313" key="6">
    <source>
        <dbReference type="Proteomes" id="UP000220102"/>
    </source>
</evidence>
<dbReference type="InterPro" id="IPR006124">
    <property type="entry name" value="Metalloenzyme"/>
</dbReference>
<organism evidence="5 6">
    <name type="scientific">Longibacter salinarum</name>
    <dbReference type="NCBI Taxonomy" id="1850348"/>
    <lineage>
        <taxon>Bacteria</taxon>
        <taxon>Pseudomonadati</taxon>
        <taxon>Rhodothermota</taxon>
        <taxon>Rhodothermia</taxon>
        <taxon>Rhodothermales</taxon>
        <taxon>Salisaetaceae</taxon>
        <taxon>Longibacter</taxon>
    </lineage>
</organism>
<dbReference type="GO" id="GO:0008973">
    <property type="term" value="F:phosphopentomutase activity"/>
    <property type="evidence" value="ECO:0007669"/>
    <property type="project" value="InterPro"/>
</dbReference>
<dbReference type="GO" id="GO:0009117">
    <property type="term" value="P:nucleotide metabolic process"/>
    <property type="evidence" value="ECO:0007669"/>
    <property type="project" value="InterPro"/>
</dbReference>
<feature type="domain" description="Metalloenzyme" evidence="4">
    <location>
        <begin position="191"/>
        <end position="306"/>
    </location>
</feature>
<gene>
    <name evidence="5" type="ORF">CRI94_02560</name>
</gene>